<dbReference type="Proteomes" id="UP001152797">
    <property type="component" value="Unassembled WGS sequence"/>
</dbReference>
<gene>
    <name evidence="2" type="ORF">C1SCF055_LOCUS17785</name>
</gene>
<feature type="non-terminal residue" evidence="2">
    <location>
        <position position="70"/>
    </location>
</feature>
<evidence type="ECO:0000313" key="3">
    <source>
        <dbReference type="EMBL" id="CAL1144208.1"/>
    </source>
</evidence>
<dbReference type="EMBL" id="CAMXCT020001520">
    <property type="protein sequence ID" value="CAL1144208.1"/>
    <property type="molecule type" value="Genomic_DNA"/>
</dbReference>
<keyword evidence="1" id="KW-0812">Transmembrane</keyword>
<accession>A0A9P1CHM9</accession>
<feature type="transmembrane region" description="Helical" evidence="1">
    <location>
        <begin position="32"/>
        <end position="54"/>
    </location>
</feature>
<evidence type="ECO:0000313" key="2">
    <source>
        <dbReference type="EMBL" id="CAI3990833.1"/>
    </source>
</evidence>
<evidence type="ECO:0000256" key="1">
    <source>
        <dbReference type="SAM" id="Phobius"/>
    </source>
</evidence>
<name>A0A9P1CHM9_9DINO</name>
<keyword evidence="1" id="KW-0472">Membrane</keyword>
<reference evidence="2" key="1">
    <citation type="submission" date="2022-10" db="EMBL/GenBank/DDBJ databases">
        <authorList>
            <person name="Chen Y."/>
            <person name="Dougan E. K."/>
            <person name="Chan C."/>
            <person name="Rhodes N."/>
            <person name="Thang M."/>
        </authorList>
    </citation>
    <scope>NUCLEOTIDE SEQUENCE</scope>
</reference>
<dbReference type="AlphaFoldDB" id="A0A9P1CHM9"/>
<protein>
    <submittedName>
        <fullName evidence="2">Uncharacterized protein</fullName>
    </submittedName>
</protein>
<organism evidence="2">
    <name type="scientific">Cladocopium goreaui</name>
    <dbReference type="NCBI Taxonomy" id="2562237"/>
    <lineage>
        <taxon>Eukaryota</taxon>
        <taxon>Sar</taxon>
        <taxon>Alveolata</taxon>
        <taxon>Dinophyceae</taxon>
        <taxon>Suessiales</taxon>
        <taxon>Symbiodiniaceae</taxon>
        <taxon>Cladocopium</taxon>
    </lineage>
</organism>
<comment type="caution">
    <text evidence="2">The sequence shown here is derived from an EMBL/GenBank/DDBJ whole genome shotgun (WGS) entry which is preliminary data.</text>
</comment>
<proteinExistence type="predicted"/>
<dbReference type="EMBL" id="CAMXCT010001520">
    <property type="protein sequence ID" value="CAI3990833.1"/>
    <property type="molecule type" value="Genomic_DNA"/>
</dbReference>
<keyword evidence="4" id="KW-1185">Reference proteome</keyword>
<reference evidence="3" key="2">
    <citation type="submission" date="2024-04" db="EMBL/GenBank/DDBJ databases">
        <authorList>
            <person name="Chen Y."/>
            <person name="Shah S."/>
            <person name="Dougan E. K."/>
            <person name="Thang M."/>
            <person name="Chan C."/>
        </authorList>
    </citation>
    <scope>NUCLEOTIDE SEQUENCE [LARGE SCALE GENOMIC DNA]</scope>
</reference>
<sequence>ELPRLQVLLGEVMTVGAAACGDGGHWEKMVNLIRLFGSSLVTACIVAILDHFVLQCEEKAQRPGRDDDGQ</sequence>
<dbReference type="EMBL" id="CAMXCT030001520">
    <property type="protein sequence ID" value="CAL4778145.1"/>
    <property type="molecule type" value="Genomic_DNA"/>
</dbReference>
<evidence type="ECO:0000313" key="4">
    <source>
        <dbReference type="Proteomes" id="UP001152797"/>
    </source>
</evidence>
<keyword evidence="1" id="KW-1133">Transmembrane helix</keyword>
<feature type="non-terminal residue" evidence="2">
    <location>
        <position position="1"/>
    </location>
</feature>